<dbReference type="InterPro" id="IPR044198">
    <property type="entry name" value="DEK"/>
</dbReference>
<feature type="compositionally biased region" description="Basic and acidic residues" evidence="2">
    <location>
        <begin position="227"/>
        <end position="241"/>
    </location>
</feature>
<dbReference type="PANTHER" id="PTHR13468:SF1">
    <property type="entry name" value="PROTEIN DEK"/>
    <property type="match status" value="1"/>
</dbReference>
<feature type="compositionally biased region" description="Basic residues" evidence="2">
    <location>
        <begin position="184"/>
        <end position="208"/>
    </location>
</feature>
<organism evidence="5 6">
    <name type="scientific">Acaulospora morrowiae</name>
    <dbReference type="NCBI Taxonomy" id="94023"/>
    <lineage>
        <taxon>Eukaryota</taxon>
        <taxon>Fungi</taxon>
        <taxon>Fungi incertae sedis</taxon>
        <taxon>Mucoromycota</taxon>
        <taxon>Glomeromycotina</taxon>
        <taxon>Glomeromycetes</taxon>
        <taxon>Diversisporales</taxon>
        <taxon>Acaulosporaceae</taxon>
        <taxon>Acaulospora</taxon>
    </lineage>
</organism>
<dbReference type="Pfam" id="PF00505">
    <property type="entry name" value="HMG_box"/>
    <property type="match status" value="1"/>
</dbReference>
<dbReference type="GO" id="GO:0003677">
    <property type="term" value="F:DNA binding"/>
    <property type="evidence" value="ECO:0007669"/>
    <property type="project" value="UniProtKB-UniRule"/>
</dbReference>
<feature type="region of interest" description="Disordered" evidence="2">
    <location>
        <begin position="227"/>
        <end position="246"/>
    </location>
</feature>
<dbReference type="CDD" id="cd00084">
    <property type="entry name" value="HMG-box_SF"/>
    <property type="match status" value="1"/>
</dbReference>
<feature type="domain" description="HMG box" evidence="3">
    <location>
        <begin position="208"/>
        <end position="264"/>
    </location>
</feature>
<protein>
    <submittedName>
        <fullName evidence="5">6689_t:CDS:1</fullName>
    </submittedName>
</protein>
<dbReference type="GO" id="GO:2000779">
    <property type="term" value="P:regulation of double-strand break repair"/>
    <property type="evidence" value="ECO:0007669"/>
    <property type="project" value="TreeGrafter"/>
</dbReference>
<proteinExistence type="predicted"/>
<dbReference type="Gene3D" id="1.10.720.30">
    <property type="entry name" value="SAP domain"/>
    <property type="match status" value="1"/>
</dbReference>
<comment type="caution">
    <text evidence="5">The sequence shown here is derived from an EMBL/GenBank/DDBJ whole genome shotgun (WGS) entry which is preliminary data.</text>
</comment>
<dbReference type="AlphaFoldDB" id="A0A9N9ICH3"/>
<dbReference type="Proteomes" id="UP000789342">
    <property type="component" value="Unassembled WGS sequence"/>
</dbReference>
<dbReference type="Gene3D" id="1.10.30.10">
    <property type="entry name" value="High mobility group box domain"/>
    <property type="match status" value="1"/>
</dbReference>
<keyword evidence="6" id="KW-1185">Reference proteome</keyword>
<accession>A0A9N9ICH3</accession>
<dbReference type="GO" id="GO:0042393">
    <property type="term" value="F:histone binding"/>
    <property type="evidence" value="ECO:0007669"/>
    <property type="project" value="TreeGrafter"/>
</dbReference>
<feature type="DNA-binding region" description="HMG box" evidence="1">
    <location>
        <begin position="208"/>
        <end position="264"/>
    </location>
</feature>
<evidence type="ECO:0000313" key="6">
    <source>
        <dbReference type="Proteomes" id="UP000789342"/>
    </source>
</evidence>
<evidence type="ECO:0000259" key="3">
    <source>
        <dbReference type="PROSITE" id="PS50118"/>
    </source>
</evidence>
<name>A0A9N9ICH3_9GLOM</name>
<keyword evidence="1" id="KW-0238">DNA-binding</keyword>
<dbReference type="PROSITE" id="PS50118">
    <property type="entry name" value="HMG_BOX_2"/>
    <property type="match status" value="1"/>
</dbReference>
<feature type="non-terminal residue" evidence="5">
    <location>
        <position position="1"/>
    </location>
</feature>
<feature type="domain" description="SAP" evidence="4">
    <location>
        <begin position="138"/>
        <end position="172"/>
    </location>
</feature>
<feature type="region of interest" description="Disordered" evidence="2">
    <location>
        <begin position="1"/>
        <end position="47"/>
    </location>
</feature>
<dbReference type="PANTHER" id="PTHR13468">
    <property type="entry name" value="DEK PROTEIN"/>
    <property type="match status" value="1"/>
</dbReference>
<dbReference type="SUPFAM" id="SSF68906">
    <property type="entry name" value="SAP domain"/>
    <property type="match status" value="1"/>
</dbReference>
<dbReference type="InterPro" id="IPR036361">
    <property type="entry name" value="SAP_dom_sf"/>
</dbReference>
<dbReference type="InterPro" id="IPR009071">
    <property type="entry name" value="HMG_box_dom"/>
</dbReference>
<reference evidence="5" key="1">
    <citation type="submission" date="2021-06" db="EMBL/GenBank/DDBJ databases">
        <authorList>
            <person name="Kallberg Y."/>
            <person name="Tangrot J."/>
            <person name="Rosling A."/>
        </authorList>
    </citation>
    <scope>NUCLEOTIDE SEQUENCE</scope>
    <source>
        <strain evidence="5">CL551</strain>
    </source>
</reference>
<dbReference type="PROSITE" id="PS50800">
    <property type="entry name" value="SAP"/>
    <property type="match status" value="1"/>
</dbReference>
<keyword evidence="1" id="KW-0539">Nucleus</keyword>
<dbReference type="InterPro" id="IPR003034">
    <property type="entry name" value="SAP_dom"/>
</dbReference>
<dbReference type="InterPro" id="IPR036910">
    <property type="entry name" value="HMG_box_dom_sf"/>
</dbReference>
<dbReference type="SUPFAM" id="SSF47095">
    <property type="entry name" value="HMG-box"/>
    <property type="match status" value="1"/>
</dbReference>
<gene>
    <name evidence="5" type="ORF">AMORRO_LOCUS13939</name>
</gene>
<sequence>MTDVEQGPPSPTQNEVSAVQESQKSKKRKHDGNTHTTLVDRPRRQVHPVIPYSQMAEAKSRTRKPVEVVQGEGIPLGQISPIARAIDRLKTTDDMIKGLHKLLYGRVGAKHDIKSHIRAFSGFVLGTPIDEMVYKEKLEKWKISGLKDMCSLFSLKSSGDKASVVERLFEFLKKPYDTSSPKDRKSKNAKNKKTSTSKTSKKSATVRRKTPKDIFFIKQREIFKAKEGNESASRSEVEKQMTEAWNDLSEKEKKPYISLAENAN</sequence>
<feature type="compositionally biased region" description="Polar residues" evidence="2">
    <location>
        <begin position="12"/>
        <end position="22"/>
    </location>
</feature>
<dbReference type="EMBL" id="CAJVPV010025802">
    <property type="protein sequence ID" value="CAG8729910.1"/>
    <property type="molecule type" value="Genomic_DNA"/>
</dbReference>
<evidence type="ECO:0000256" key="1">
    <source>
        <dbReference type="PROSITE-ProRule" id="PRU00267"/>
    </source>
</evidence>
<dbReference type="GO" id="GO:0005634">
    <property type="term" value="C:nucleus"/>
    <property type="evidence" value="ECO:0007669"/>
    <property type="project" value="UniProtKB-UniRule"/>
</dbReference>
<feature type="region of interest" description="Disordered" evidence="2">
    <location>
        <begin position="177"/>
        <end position="208"/>
    </location>
</feature>
<evidence type="ECO:0000259" key="4">
    <source>
        <dbReference type="PROSITE" id="PS50800"/>
    </source>
</evidence>
<evidence type="ECO:0000256" key="2">
    <source>
        <dbReference type="SAM" id="MobiDB-lite"/>
    </source>
</evidence>
<dbReference type="OrthoDB" id="10248551at2759"/>
<dbReference type="GO" id="GO:0006325">
    <property type="term" value="P:chromatin organization"/>
    <property type="evidence" value="ECO:0007669"/>
    <property type="project" value="InterPro"/>
</dbReference>
<feature type="non-terminal residue" evidence="5">
    <location>
        <position position="264"/>
    </location>
</feature>
<evidence type="ECO:0000313" key="5">
    <source>
        <dbReference type="EMBL" id="CAG8729910.1"/>
    </source>
</evidence>